<sequence>MSVATERSAPLADLLCFDLYAASRAVTARYRALLAELDLTYPQYLVLLLLGDAEQLSVRRIAADLHLDHSTLTPLLRRLERSGLLTRSRNADDERVVDIALTARGRQVVERFGEVQDGMREAMGLSPREAHSLQEALRRLATSVEG</sequence>
<dbReference type="GO" id="GO:0005737">
    <property type="term" value="C:cytoplasm"/>
    <property type="evidence" value="ECO:0007669"/>
    <property type="project" value="UniProtKB-SubCell"/>
</dbReference>
<dbReference type="Pfam" id="PF22381">
    <property type="entry name" value="Staph_reg_Sar_Rot"/>
    <property type="match status" value="1"/>
</dbReference>
<dbReference type="PRINTS" id="PR00598">
    <property type="entry name" value="HTHMARR"/>
</dbReference>
<dbReference type="Proteomes" id="UP000281708">
    <property type="component" value="Unassembled WGS sequence"/>
</dbReference>
<dbReference type="GO" id="GO:0003700">
    <property type="term" value="F:DNA-binding transcription factor activity"/>
    <property type="evidence" value="ECO:0007669"/>
    <property type="project" value="InterPro"/>
</dbReference>
<dbReference type="PANTHER" id="PTHR33164">
    <property type="entry name" value="TRANSCRIPTIONAL REGULATOR, MARR FAMILY"/>
    <property type="match status" value="1"/>
</dbReference>
<dbReference type="PROSITE" id="PS50995">
    <property type="entry name" value="HTH_MARR_2"/>
    <property type="match status" value="1"/>
</dbReference>
<dbReference type="AlphaFoldDB" id="A0A3L8P586"/>
<dbReference type="EMBL" id="RDBE01000006">
    <property type="protein sequence ID" value="RLV49933.1"/>
    <property type="molecule type" value="Genomic_DNA"/>
</dbReference>
<dbReference type="GO" id="GO:0006950">
    <property type="term" value="P:response to stress"/>
    <property type="evidence" value="ECO:0007669"/>
    <property type="project" value="TreeGrafter"/>
</dbReference>
<dbReference type="InterPro" id="IPR036388">
    <property type="entry name" value="WH-like_DNA-bd_sf"/>
</dbReference>
<organism evidence="7 8">
    <name type="scientific">Nocardioides mangrovicus</name>
    <dbReference type="NCBI Taxonomy" id="2478913"/>
    <lineage>
        <taxon>Bacteria</taxon>
        <taxon>Bacillati</taxon>
        <taxon>Actinomycetota</taxon>
        <taxon>Actinomycetes</taxon>
        <taxon>Propionibacteriales</taxon>
        <taxon>Nocardioidaceae</taxon>
        <taxon>Nocardioides</taxon>
    </lineage>
</organism>
<name>A0A3L8P586_9ACTN</name>
<gene>
    <name evidence="7" type="ORF">D9V37_08640</name>
</gene>
<dbReference type="InterPro" id="IPR039422">
    <property type="entry name" value="MarR/SlyA-like"/>
</dbReference>
<keyword evidence="2" id="KW-0963">Cytoplasm</keyword>
<comment type="caution">
    <text evidence="7">The sequence shown here is derived from an EMBL/GenBank/DDBJ whole genome shotgun (WGS) entry which is preliminary data.</text>
</comment>
<dbReference type="SUPFAM" id="SSF46785">
    <property type="entry name" value="Winged helix' DNA-binding domain"/>
    <property type="match status" value="1"/>
</dbReference>
<keyword evidence="5" id="KW-0804">Transcription</keyword>
<evidence type="ECO:0000313" key="8">
    <source>
        <dbReference type="Proteomes" id="UP000281708"/>
    </source>
</evidence>
<comment type="subcellular location">
    <subcellularLocation>
        <location evidence="1">Cytoplasm</location>
    </subcellularLocation>
</comment>
<protein>
    <submittedName>
        <fullName evidence="7">MarR family transcriptional regulator</fullName>
    </submittedName>
</protein>
<evidence type="ECO:0000313" key="7">
    <source>
        <dbReference type="EMBL" id="RLV49933.1"/>
    </source>
</evidence>
<dbReference type="RefSeq" id="WP_121805697.1">
    <property type="nucleotide sequence ID" value="NZ_RDBE01000006.1"/>
</dbReference>
<dbReference type="PANTHER" id="PTHR33164:SF5">
    <property type="entry name" value="ORGANIC HYDROPEROXIDE RESISTANCE TRANSCRIPTIONAL REGULATOR"/>
    <property type="match status" value="1"/>
</dbReference>
<evidence type="ECO:0000259" key="6">
    <source>
        <dbReference type="PROSITE" id="PS50995"/>
    </source>
</evidence>
<dbReference type="InterPro" id="IPR055166">
    <property type="entry name" value="Transc_reg_Sar_Rot_HTH"/>
</dbReference>
<evidence type="ECO:0000256" key="2">
    <source>
        <dbReference type="ARBA" id="ARBA00022490"/>
    </source>
</evidence>
<proteinExistence type="predicted"/>
<evidence type="ECO:0000256" key="3">
    <source>
        <dbReference type="ARBA" id="ARBA00023015"/>
    </source>
</evidence>
<reference evidence="7 8" key="1">
    <citation type="submission" date="2018-10" db="EMBL/GenBank/DDBJ databases">
        <title>Marmoricola sp. 4Q3S-7 whole genome shotgun sequence.</title>
        <authorList>
            <person name="Li F."/>
        </authorList>
    </citation>
    <scope>NUCLEOTIDE SEQUENCE [LARGE SCALE GENOMIC DNA]</scope>
    <source>
        <strain evidence="7 8">4Q3S-7</strain>
    </source>
</reference>
<keyword evidence="8" id="KW-1185">Reference proteome</keyword>
<evidence type="ECO:0000256" key="5">
    <source>
        <dbReference type="ARBA" id="ARBA00023163"/>
    </source>
</evidence>
<dbReference type="SMART" id="SM00347">
    <property type="entry name" value="HTH_MARR"/>
    <property type="match status" value="1"/>
</dbReference>
<accession>A0A3L8P586</accession>
<dbReference type="Gene3D" id="1.10.10.10">
    <property type="entry name" value="Winged helix-like DNA-binding domain superfamily/Winged helix DNA-binding domain"/>
    <property type="match status" value="1"/>
</dbReference>
<keyword evidence="4" id="KW-0238">DNA-binding</keyword>
<feature type="domain" description="HTH marR-type" evidence="6">
    <location>
        <begin position="12"/>
        <end position="142"/>
    </location>
</feature>
<dbReference type="OrthoDB" id="9806864at2"/>
<keyword evidence="3" id="KW-0805">Transcription regulation</keyword>
<evidence type="ECO:0000256" key="1">
    <source>
        <dbReference type="ARBA" id="ARBA00004496"/>
    </source>
</evidence>
<evidence type="ECO:0000256" key="4">
    <source>
        <dbReference type="ARBA" id="ARBA00023125"/>
    </source>
</evidence>
<dbReference type="InterPro" id="IPR000835">
    <property type="entry name" value="HTH_MarR-typ"/>
</dbReference>
<dbReference type="InterPro" id="IPR036390">
    <property type="entry name" value="WH_DNA-bd_sf"/>
</dbReference>